<sequence length="213" mass="23652">MRPLYPLVSLLLWLSFVCSFAWSQTTQPTRSVDVTAQCAAIGLGQRLCALNTLNAQLWWVDSGGERDAVWVSDYYRLGNWTLSDNGQYVLLEAFGFGGPQHIALLATENFLNQEQPVLPLWQQTYQMIGTANQQSSGQVIGWLDEGLLLRESFGAAVDNAAMEGAAEQAGEHCLRWVALPDPGNSRTLCGQAISRLQDAEEAMLLWRRFSPEE</sequence>
<feature type="signal peptide" evidence="1">
    <location>
        <begin position="1"/>
        <end position="21"/>
    </location>
</feature>
<keyword evidence="3" id="KW-1185">Reference proteome</keyword>
<accession>A0ABV7ZXZ4</accession>
<organism evidence="2 3">
    <name type="scientific">Saccharospirillum mangrovi</name>
    <dbReference type="NCBI Taxonomy" id="2161747"/>
    <lineage>
        <taxon>Bacteria</taxon>
        <taxon>Pseudomonadati</taxon>
        <taxon>Pseudomonadota</taxon>
        <taxon>Gammaproteobacteria</taxon>
        <taxon>Oceanospirillales</taxon>
        <taxon>Saccharospirillaceae</taxon>
        <taxon>Saccharospirillum</taxon>
    </lineage>
</organism>
<protein>
    <submittedName>
        <fullName evidence="2">Uncharacterized protein</fullName>
    </submittedName>
</protein>
<feature type="chain" id="PRO_5045377054" evidence="1">
    <location>
        <begin position="22"/>
        <end position="213"/>
    </location>
</feature>
<gene>
    <name evidence="2" type="ORF">ACFOOG_11140</name>
</gene>
<evidence type="ECO:0000256" key="1">
    <source>
        <dbReference type="SAM" id="SignalP"/>
    </source>
</evidence>
<reference evidence="3" key="1">
    <citation type="journal article" date="2019" name="Int. J. Syst. Evol. Microbiol.">
        <title>The Global Catalogue of Microorganisms (GCM) 10K type strain sequencing project: providing services to taxonomists for standard genome sequencing and annotation.</title>
        <authorList>
            <consortium name="The Broad Institute Genomics Platform"/>
            <consortium name="The Broad Institute Genome Sequencing Center for Infectious Disease"/>
            <person name="Wu L."/>
            <person name="Ma J."/>
        </authorList>
    </citation>
    <scope>NUCLEOTIDE SEQUENCE [LARGE SCALE GENOMIC DNA]</scope>
    <source>
        <strain evidence="3">IBRC 10765</strain>
    </source>
</reference>
<evidence type="ECO:0000313" key="2">
    <source>
        <dbReference type="EMBL" id="MFC3853388.1"/>
    </source>
</evidence>
<dbReference type="EMBL" id="JBHRYR010000003">
    <property type="protein sequence ID" value="MFC3853388.1"/>
    <property type="molecule type" value="Genomic_DNA"/>
</dbReference>
<name>A0ABV7ZXZ4_9GAMM</name>
<keyword evidence="1" id="KW-0732">Signal</keyword>
<dbReference type="RefSeq" id="WP_380696493.1">
    <property type="nucleotide sequence ID" value="NZ_JBHRYR010000003.1"/>
</dbReference>
<proteinExistence type="predicted"/>
<evidence type="ECO:0000313" key="3">
    <source>
        <dbReference type="Proteomes" id="UP001595617"/>
    </source>
</evidence>
<comment type="caution">
    <text evidence="2">The sequence shown here is derived from an EMBL/GenBank/DDBJ whole genome shotgun (WGS) entry which is preliminary data.</text>
</comment>
<dbReference type="Proteomes" id="UP001595617">
    <property type="component" value="Unassembled WGS sequence"/>
</dbReference>